<dbReference type="InterPro" id="IPR035965">
    <property type="entry name" value="PAS-like_dom_sf"/>
</dbReference>
<dbReference type="GO" id="GO:0016020">
    <property type="term" value="C:membrane"/>
    <property type="evidence" value="ECO:0007669"/>
    <property type="project" value="InterPro"/>
</dbReference>
<feature type="domain" description="PAS" evidence="3">
    <location>
        <begin position="1"/>
        <end position="30"/>
    </location>
</feature>
<dbReference type="GO" id="GO:0006935">
    <property type="term" value="P:chemotaxis"/>
    <property type="evidence" value="ECO:0007669"/>
    <property type="project" value="InterPro"/>
</dbReference>
<dbReference type="InterPro" id="IPR050903">
    <property type="entry name" value="Bact_Chemotaxis_MeTrfase"/>
</dbReference>
<dbReference type="PANTHER" id="PTHR24422:SF10">
    <property type="entry name" value="CHEMOTAXIS PROTEIN METHYLTRANSFERASE 2"/>
    <property type="match status" value="1"/>
</dbReference>
<dbReference type="InterPro" id="IPR013655">
    <property type="entry name" value="PAS_fold_3"/>
</dbReference>
<dbReference type="InterPro" id="IPR000014">
    <property type="entry name" value="PAS"/>
</dbReference>
<keyword evidence="6" id="KW-1185">Reference proteome</keyword>
<dbReference type="InterPro" id="IPR000700">
    <property type="entry name" value="PAS-assoc_C"/>
</dbReference>
<evidence type="ECO:0000259" key="3">
    <source>
        <dbReference type="PROSITE" id="PS50112"/>
    </source>
</evidence>
<dbReference type="CDD" id="cd00130">
    <property type="entry name" value="PAS"/>
    <property type="match status" value="1"/>
</dbReference>
<dbReference type="InterPro" id="IPR004090">
    <property type="entry name" value="Chemotax_Me-accpt_rcpt"/>
</dbReference>
<dbReference type="InterPro" id="IPR004089">
    <property type="entry name" value="MCPsignal_dom"/>
</dbReference>
<dbReference type="EMBL" id="JSUQ01000004">
    <property type="protein sequence ID" value="KHQ54083.1"/>
    <property type="molecule type" value="Genomic_DNA"/>
</dbReference>
<gene>
    <name evidence="5" type="ORF">OA50_01311</name>
</gene>
<dbReference type="PATRIC" id="fig|1515334.3.peg.1314"/>
<evidence type="ECO:0000313" key="5">
    <source>
        <dbReference type="EMBL" id="KHQ54083.1"/>
    </source>
</evidence>
<organism evidence="5 6">
    <name type="scientific">Mameliella alba</name>
    <dbReference type="NCBI Taxonomy" id="561184"/>
    <lineage>
        <taxon>Bacteria</taxon>
        <taxon>Pseudomonadati</taxon>
        <taxon>Pseudomonadota</taxon>
        <taxon>Alphaproteobacteria</taxon>
        <taxon>Rhodobacterales</taxon>
        <taxon>Roseobacteraceae</taxon>
        <taxon>Mameliella</taxon>
    </lineage>
</organism>
<comment type="caution">
    <text evidence="5">The sequence shown here is derived from an EMBL/GenBank/DDBJ whole genome shotgun (WGS) entry which is preliminary data.</text>
</comment>
<evidence type="ECO:0000256" key="1">
    <source>
        <dbReference type="PROSITE-ProRule" id="PRU00284"/>
    </source>
</evidence>
<evidence type="ECO:0000313" key="6">
    <source>
        <dbReference type="Proteomes" id="UP000030960"/>
    </source>
</evidence>
<dbReference type="PROSITE" id="PS50112">
    <property type="entry name" value="PAS"/>
    <property type="match status" value="1"/>
</dbReference>
<evidence type="ECO:0000259" key="2">
    <source>
        <dbReference type="PROSITE" id="PS50111"/>
    </source>
</evidence>
<dbReference type="Pfam" id="PF08447">
    <property type="entry name" value="PAS_3"/>
    <property type="match status" value="1"/>
</dbReference>
<dbReference type="Gene3D" id="3.30.450.20">
    <property type="entry name" value="PAS domain"/>
    <property type="match status" value="1"/>
</dbReference>
<reference evidence="5 6" key="1">
    <citation type="submission" date="2014-10" db="EMBL/GenBank/DDBJ databases">
        <title>Genome sequence of Ponticoccus sp. strain UMTAT08 isolated from clonal culture of toxic dinoflagellate Alexandrium tamiyavanichii.</title>
        <authorList>
            <person name="Gan H.Y."/>
            <person name="Muhd D.-D."/>
            <person name="Mohd Noor M.E."/>
            <person name="Yeong Y.S."/>
            <person name="Usup G."/>
        </authorList>
    </citation>
    <scope>NUCLEOTIDE SEQUENCE [LARGE SCALE GENOMIC DNA]</scope>
    <source>
        <strain evidence="5 6">UMTAT08</strain>
    </source>
</reference>
<dbReference type="Proteomes" id="UP000030960">
    <property type="component" value="Unassembled WGS sequence"/>
</dbReference>
<dbReference type="GO" id="GO:0004888">
    <property type="term" value="F:transmembrane signaling receptor activity"/>
    <property type="evidence" value="ECO:0007669"/>
    <property type="project" value="InterPro"/>
</dbReference>
<name>A0A0B3S526_9RHOB</name>
<dbReference type="InterPro" id="IPR001610">
    <property type="entry name" value="PAC"/>
</dbReference>
<dbReference type="RefSeq" id="WP_043138829.1">
    <property type="nucleotide sequence ID" value="NZ_JSUQ01000004.1"/>
</dbReference>
<dbReference type="SUPFAM" id="SSF55785">
    <property type="entry name" value="PYP-like sensor domain (PAS domain)"/>
    <property type="match status" value="1"/>
</dbReference>
<evidence type="ECO:0000259" key="4">
    <source>
        <dbReference type="PROSITE" id="PS50113"/>
    </source>
</evidence>
<dbReference type="PROSITE" id="PS50111">
    <property type="entry name" value="CHEMOTAXIS_TRANSDUC_2"/>
    <property type="match status" value="1"/>
</dbReference>
<protein>
    <submittedName>
        <fullName evidence="5">Methyl-accepting chemotaxis sensory transducer with Pas/Pac sensor</fullName>
    </submittedName>
</protein>
<dbReference type="SMART" id="SM00086">
    <property type="entry name" value="PAC"/>
    <property type="match status" value="1"/>
</dbReference>
<feature type="domain" description="Methyl-accepting transducer" evidence="2">
    <location>
        <begin position="134"/>
        <end position="211"/>
    </location>
</feature>
<dbReference type="STRING" id="561184.SAMN05216376_101509"/>
<sequence>MEFDADGTVLYANATYLELTGYSEKEVTGKHHGIFCEPAYAKSNQYAEFWSAFSAGDYHQCEYKRITKEGKEVWIQATYKPILDIAGHPVKVVKFAMDVTERKFNELDTGNLLRAIDRSQPIIPFDLDGHAMTANEVVTELSGTIHRIADSSRDSREPSNATSLNANQSLECLGAAIETTRAGEHGVGFSVVADEVRKLTERSSKAAREIG</sequence>
<dbReference type="Gene3D" id="1.10.287.950">
    <property type="entry name" value="Methyl-accepting chemotaxis protein"/>
    <property type="match status" value="1"/>
</dbReference>
<dbReference type="AlphaFoldDB" id="A0A0B3S526"/>
<keyword evidence="1" id="KW-0807">Transducer</keyword>
<dbReference type="PRINTS" id="PR00260">
    <property type="entry name" value="CHEMTRNSDUCR"/>
</dbReference>
<dbReference type="SUPFAM" id="SSF58104">
    <property type="entry name" value="Methyl-accepting chemotaxis protein (MCP) signaling domain"/>
    <property type="match status" value="1"/>
</dbReference>
<dbReference type="PANTHER" id="PTHR24422">
    <property type="entry name" value="CHEMOTAXIS PROTEIN METHYLTRANSFERASE"/>
    <property type="match status" value="1"/>
</dbReference>
<accession>A0A0B3S526</accession>
<feature type="domain" description="PAC" evidence="4">
    <location>
        <begin position="59"/>
        <end position="111"/>
    </location>
</feature>
<proteinExistence type="predicted"/>
<dbReference type="Pfam" id="PF00015">
    <property type="entry name" value="MCPsignal"/>
    <property type="match status" value="1"/>
</dbReference>
<dbReference type="GO" id="GO:0007165">
    <property type="term" value="P:signal transduction"/>
    <property type="evidence" value="ECO:0007669"/>
    <property type="project" value="UniProtKB-KW"/>
</dbReference>
<dbReference type="NCBIfam" id="TIGR00229">
    <property type="entry name" value="sensory_box"/>
    <property type="match status" value="1"/>
</dbReference>
<dbReference type="PROSITE" id="PS50113">
    <property type="entry name" value="PAC"/>
    <property type="match status" value="1"/>
</dbReference>